<accession>A0A4R3LA59</accession>
<dbReference type="SUPFAM" id="SSF102114">
    <property type="entry name" value="Radical SAM enzymes"/>
    <property type="match status" value="1"/>
</dbReference>
<dbReference type="SFLD" id="SFLDG01063">
    <property type="entry name" value="activating_enzymes__group_1"/>
    <property type="match status" value="1"/>
</dbReference>
<keyword evidence="5" id="KW-0408">Iron</keyword>
<sequence>MKLRIHRFLPTTTVEGPGVRACIWVQGCPIHCKGCAVPWTWSPNHGQEVEVEQLARQILEEPEIEGVTFVGGEPFEQAEALSSLGKILKSKGLSVVTFSGYEYKHLQSSQRQDWQDLLTVTDLLIDGPFKQELLDLARPWVGSSNQQYRFLTDRYKYLENQLQQIPNKIEVRLNPDGQIEINGMASQQMLHQLFEEEFYQKRSQMNK</sequence>
<keyword evidence="4" id="KW-0479">Metal-binding</keyword>
<dbReference type="SFLD" id="SFLDG01066">
    <property type="entry name" value="organic_radical-activating_enz"/>
    <property type="match status" value="1"/>
</dbReference>
<reference evidence="7 8" key="1">
    <citation type="submission" date="2019-03" db="EMBL/GenBank/DDBJ databases">
        <title>Genomic Encyclopedia of Type Strains, Phase IV (KMG-IV): sequencing the most valuable type-strain genomes for metagenomic binning, comparative biology and taxonomic classification.</title>
        <authorList>
            <person name="Goeker M."/>
        </authorList>
    </citation>
    <scope>NUCLEOTIDE SEQUENCE [LARGE SCALE GENOMIC DNA]</scope>
    <source>
        <strain evidence="7 8">DSM 45707</strain>
    </source>
</reference>
<dbReference type="SFLD" id="SFLDF00299">
    <property type="entry name" value="anaerobic_ribonucleoside-triph"/>
    <property type="match status" value="1"/>
</dbReference>
<keyword evidence="2" id="KW-0004">4Fe-4S</keyword>
<proteinExistence type="predicted"/>
<evidence type="ECO:0000256" key="5">
    <source>
        <dbReference type="ARBA" id="ARBA00023004"/>
    </source>
</evidence>
<dbReference type="InterPro" id="IPR034457">
    <property type="entry name" value="Organic_radical-activating"/>
</dbReference>
<evidence type="ECO:0000256" key="6">
    <source>
        <dbReference type="ARBA" id="ARBA00023014"/>
    </source>
</evidence>
<dbReference type="SFLD" id="SFLDS00029">
    <property type="entry name" value="Radical_SAM"/>
    <property type="match status" value="1"/>
</dbReference>
<dbReference type="Proteomes" id="UP000294937">
    <property type="component" value="Unassembled WGS sequence"/>
</dbReference>
<keyword evidence="6" id="KW-0411">Iron-sulfur</keyword>
<dbReference type="GO" id="GO:0046872">
    <property type="term" value="F:metal ion binding"/>
    <property type="evidence" value="ECO:0007669"/>
    <property type="project" value="UniProtKB-KW"/>
</dbReference>
<dbReference type="GO" id="GO:0043365">
    <property type="term" value="F:[formate-C-acetyltransferase]-activating enzyme activity"/>
    <property type="evidence" value="ECO:0007669"/>
    <property type="project" value="InterPro"/>
</dbReference>
<dbReference type="InterPro" id="IPR058240">
    <property type="entry name" value="rSAM_sf"/>
</dbReference>
<dbReference type="Pfam" id="PF13353">
    <property type="entry name" value="Fer4_12"/>
    <property type="match status" value="1"/>
</dbReference>
<name>A0A4R3LA59_9BACL</name>
<keyword evidence="3" id="KW-0949">S-adenosyl-L-methionine</keyword>
<evidence type="ECO:0000313" key="8">
    <source>
        <dbReference type="Proteomes" id="UP000294937"/>
    </source>
</evidence>
<dbReference type="InterPro" id="IPR012837">
    <property type="entry name" value="NrdG"/>
</dbReference>
<dbReference type="RefSeq" id="WP_131923010.1">
    <property type="nucleotide sequence ID" value="NZ_SMAG01000001.1"/>
</dbReference>
<dbReference type="Gene3D" id="3.20.20.70">
    <property type="entry name" value="Aldolase class I"/>
    <property type="match status" value="1"/>
</dbReference>
<keyword evidence="8" id="KW-1185">Reference proteome</keyword>
<evidence type="ECO:0000256" key="2">
    <source>
        <dbReference type="ARBA" id="ARBA00022485"/>
    </source>
</evidence>
<organism evidence="7 8">
    <name type="scientific">Hazenella coriacea</name>
    <dbReference type="NCBI Taxonomy" id="1179467"/>
    <lineage>
        <taxon>Bacteria</taxon>
        <taxon>Bacillati</taxon>
        <taxon>Bacillota</taxon>
        <taxon>Bacilli</taxon>
        <taxon>Bacillales</taxon>
        <taxon>Thermoactinomycetaceae</taxon>
        <taxon>Hazenella</taxon>
    </lineage>
</organism>
<dbReference type="PANTHER" id="PTHR30352">
    <property type="entry name" value="PYRUVATE FORMATE-LYASE-ACTIVATING ENZYME"/>
    <property type="match status" value="1"/>
</dbReference>
<dbReference type="AlphaFoldDB" id="A0A4R3LA59"/>
<evidence type="ECO:0000256" key="4">
    <source>
        <dbReference type="ARBA" id="ARBA00022723"/>
    </source>
</evidence>
<comment type="cofactor">
    <cofactor evidence="1">
        <name>[4Fe-4S] cluster</name>
        <dbReference type="ChEBI" id="CHEBI:49883"/>
    </cofactor>
</comment>
<gene>
    <name evidence="7" type="ORF">EDD58_101245</name>
</gene>
<dbReference type="CDD" id="cd01335">
    <property type="entry name" value="Radical_SAM"/>
    <property type="match status" value="1"/>
</dbReference>
<evidence type="ECO:0000313" key="7">
    <source>
        <dbReference type="EMBL" id="TCS96609.1"/>
    </source>
</evidence>
<dbReference type="InterPro" id="IPR013785">
    <property type="entry name" value="Aldolase_TIM"/>
</dbReference>
<dbReference type="GO" id="GO:0051539">
    <property type="term" value="F:4 iron, 4 sulfur cluster binding"/>
    <property type="evidence" value="ECO:0007669"/>
    <property type="project" value="UniProtKB-KW"/>
</dbReference>
<comment type="caution">
    <text evidence="7">The sequence shown here is derived from an EMBL/GenBank/DDBJ whole genome shotgun (WGS) entry which is preliminary data.</text>
</comment>
<dbReference type="OrthoDB" id="9782387at2"/>
<evidence type="ECO:0000256" key="3">
    <source>
        <dbReference type="ARBA" id="ARBA00022691"/>
    </source>
</evidence>
<dbReference type="PANTHER" id="PTHR30352:SF2">
    <property type="entry name" value="ANAEROBIC RIBONUCLEOSIDE-TRIPHOSPHATE REDUCTASE-ACTIVATING PROTEIN"/>
    <property type="match status" value="1"/>
</dbReference>
<dbReference type="EMBL" id="SMAG01000001">
    <property type="protein sequence ID" value="TCS96609.1"/>
    <property type="molecule type" value="Genomic_DNA"/>
</dbReference>
<protein>
    <submittedName>
        <fullName evidence="7">Anaerobic ribonucleoside-triphosphate reductase activating protein</fullName>
    </submittedName>
</protein>
<dbReference type="InterPro" id="IPR007197">
    <property type="entry name" value="rSAM"/>
</dbReference>
<dbReference type="GO" id="GO:0004748">
    <property type="term" value="F:ribonucleoside-diphosphate reductase activity, thioredoxin disulfide as acceptor"/>
    <property type="evidence" value="ECO:0007669"/>
    <property type="project" value="TreeGrafter"/>
</dbReference>
<evidence type="ECO:0000256" key="1">
    <source>
        <dbReference type="ARBA" id="ARBA00001966"/>
    </source>
</evidence>